<reference evidence="2 3" key="1">
    <citation type="submission" date="2017-07" db="EMBL/GenBank/DDBJ databases">
        <title>Isolation and whole genome analysis of endospore-forming bacteria from heroin.</title>
        <authorList>
            <person name="Kalinowski J."/>
            <person name="Ahrens B."/>
            <person name="Al-Dilaimi A."/>
            <person name="Winkler A."/>
            <person name="Wibberg D."/>
            <person name="Schleenbecker U."/>
            <person name="Ruckert C."/>
            <person name="Wolfel R."/>
            <person name="Grass G."/>
        </authorList>
    </citation>
    <scope>NUCLEOTIDE SEQUENCE [LARGE SCALE GENOMIC DNA]</scope>
    <source>
        <strain evidence="2 3">7517-1</strain>
    </source>
</reference>
<dbReference type="Pfam" id="PF14265">
    <property type="entry name" value="DUF4355"/>
    <property type="match status" value="1"/>
</dbReference>
<gene>
    <name evidence="2" type="ORF">CHH48_07235</name>
</gene>
<dbReference type="EMBL" id="NPBJ01000013">
    <property type="protein sequence ID" value="PAE00553.1"/>
    <property type="molecule type" value="Genomic_DNA"/>
</dbReference>
<evidence type="ECO:0000256" key="1">
    <source>
        <dbReference type="SAM" id="Coils"/>
    </source>
</evidence>
<feature type="coiled-coil region" evidence="1">
    <location>
        <begin position="55"/>
        <end position="102"/>
    </location>
</feature>
<name>A0ABX4H094_9BACI</name>
<proteinExistence type="predicted"/>
<protein>
    <recommendedName>
        <fullName evidence="4">DUF4355 domain-containing protein</fullName>
    </recommendedName>
</protein>
<evidence type="ECO:0000313" key="3">
    <source>
        <dbReference type="Proteomes" id="UP000216852"/>
    </source>
</evidence>
<keyword evidence="1" id="KW-0175">Coiled coil</keyword>
<evidence type="ECO:0008006" key="4">
    <source>
        <dbReference type="Google" id="ProtNLM"/>
    </source>
</evidence>
<organism evidence="2 3">
    <name type="scientific">Terribacillus saccharophilus</name>
    <dbReference type="NCBI Taxonomy" id="361277"/>
    <lineage>
        <taxon>Bacteria</taxon>
        <taxon>Bacillati</taxon>
        <taxon>Bacillota</taxon>
        <taxon>Bacilli</taxon>
        <taxon>Bacillales</taxon>
        <taxon>Bacillaceae</taxon>
        <taxon>Terribacillus</taxon>
    </lineage>
</organism>
<keyword evidence="3" id="KW-1185">Reference proteome</keyword>
<dbReference type="RefSeq" id="WP_095218466.1">
    <property type="nucleotide sequence ID" value="NZ_NPBJ01000013.1"/>
</dbReference>
<dbReference type="InterPro" id="IPR025580">
    <property type="entry name" value="Gp46"/>
</dbReference>
<sequence>MNEQAEVKQEQQETVTQGTEVENLTLSQEELQQMIGSEADRRVTKALQTAKEKWEQEVTEKIQKERSEAEELAKLTEAERVQREFQMQQETFEQERKQFQREKLELQTVKSLQAENLPTEFSTFVLSDSAETITQNIALFKDKWQEAIEKAVVERLKGTTPKGSNTKQGITADDFRRMTYRDRVELQNQNPELYAQLSSR</sequence>
<dbReference type="Proteomes" id="UP000216852">
    <property type="component" value="Unassembled WGS sequence"/>
</dbReference>
<evidence type="ECO:0000313" key="2">
    <source>
        <dbReference type="EMBL" id="PAE00553.1"/>
    </source>
</evidence>
<accession>A0ABX4H094</accession>
<comment type="caution">
    <text evidence="2">The sequence shown here is derived from an EMBL/GenBank/DDBJ whole genome shotgun (WGS) entry which is preliminary data.</text>
</comment>